<evidence type="ECO:0000256" key="3">
    <source>
        <dbReference type="ARBA" id="ARBA00022844"/>
    </source>
</evidence>
<dbReference type="GO" id="GO:0005198">
    <property type="term" value="F:structural molecule activity"/>
    <property type="evidence" value="ECO:0007669"/>
    <property type="project" value="InterPro"/>
</dbReference>
<dbReference type="RefSeq" id="YP_009118416.1">
    <property type="nucleotide sequence ID" value="NC_026421.1"/>
</dbReference>
<keyword evidence="1" id="KW-0167">Capsid protein</keyword>
<organism evidence="4 5">
    <name type="scientific">Equid gammaherpesvirus 5</name>
    <dbReference type="NCBI Taxonomy" id="10371"/>
    <lineage>
        <taxon>Viruses</taxon>
        <taxon>Duplodnaviria</taxon>
        <taxon>Heunggongvirae</taxon>
        <taxon>Peploviricota</taxon>
        <taxon>Herviviricetes</taxon>
        <taxon>Herpesvirales</taxon>
        <taxon>Orthoherpesviridae</taxon>
        <taxon>Gammaherpesvirinae</taxon>
        <taxon>Percavirus</taxon>
        <taxon>Percavirus equidgamma5</taxon>
    </lineage>
</organism>
<keyword evidence="5" id="KW-1185">Reference proteome</keyword>
<dbReference type="KEGG" id="vg:23104163"/>
<dbReference type="OrthoDB" id="7560at10239"/>
<sequence length="300" mass="33359">MQVDSKIVVTLTSRLYADEIAKLQEKVGAVVPLQDYHRLQNVGSVGLGGVYQRHVAPDFIKMFSYLSECTLAILDEVNPDTLVLTRLDPAQNYELKNVYSPSFQWHSHTLLTVCPPVFGRERSTVTLESNGVDLVFPVVLPHGLAQAVLQKMMLYNVYTRLHDANVGDVNMEHVKFHATNVQHMGRVYALDIGQGNPAGMLELLDNLAIYVAIVATLIPNAMARLLPALMRHDQHELLNLFAGVAPQDDGADFNIEDDIQKMESFMAYVQSLSTIFNLGPKLRLGQYSPDTSSGTVWLSH</sequence>
<evidence type="ECO:0000256" key="1">
    <source>
        <dbReference type="ARBA" id="ARBA00022561"/>
    </source>
</evidence>
<gene>
    <name evidence="4" type="primary">ORF26</name>
</gene>
<dbReference type="Proteomes" id="UP000124452">
    <property type="component" value="Segment"/>
</dbReference>
<keyword evidence="2" id="KW-1048">Host nucleus</keyword>
<dbReference type="GeneID" id="23104163"/>
<dbReference type="Pfam" id="PF01802">
    <property type="entry name" value="Herpes_V23"/>
    <property type="match status" value="1"/>
</dbReference>
<proteinExistence type="inferred from homology"/>
<dbReference type="EMBL" id="KM924295">
    <property type="protein sequence ID" value="AIU39551.1"/>
    <property type="molecule type" value="Genomic_DNA"/>
</dbReference>
<evidence type="ECO:0000313" key="5">
    <source>
        <dbReference type="Proteomes" id="UP000124452"/>
    </source>
</evidence>
<dbReference type="HAMAP" id="MF_04019">
    <property type="entry name" value="HSV_TRX2"/>
    <property type="match status" value="1"/>
</dbReference>
<reference evidence="4 5" key="1">
    <citation type="journal article" date="2015" name="Genome Announc.">
        <title>Genome sequences of equid herpesviruses 2 and 5.</title>
        <authorList>
            <person name="Wilkie G.S."/>
            <person name="Kerr K."/>
            <person name="Stewart J.P."/>
            <person name="Studdert M.J."/>
            <person name="Davison A.J."/>
        </authorList>
    </citation>
    <scope>NUCLEOTIDE SEQUENCE [LARGE SCALE GENOMIC DNA]</scope>
    <source>
        <strain evidence="4">2-141/67</strain>
    </source>
</reference>
<evidence type="ECO:0000313" key="4">
    <source>
        <dbReference type="EMBL" id="AIU39551.1"/>
    </source>
</evidence>
<protein>
    <submittedName>
        <fullName evidence="4">Capsid triplex subunit 2</fullName>
    </submittedName>
</protein>
<dbReference type="InterPro" id="IPR002690">
    <property type="entry name" value="Herpes_capsid_2"/>
</dbReference>
<keyword evidence="3" id="KW-0946">Virion</keyword>
<name>A0A0B4Q6Q4_9GAMA</name>
<dbReference type="GO" id="GO:0019028">
    <property type="term" value="C:viral capsid"/>
    <property type="evidence" value="ECO:0007669"/>
    <property type="project" value="UniProtKB-KW"/>
</dbReference>
<evidence type="ECO:0000256" key="2">
    <source>
        <dbReference type="ARBA" id="ARBA00022562"/>
    </source>
</evidence>
<accession>A0A0B4Q6Q4</accession>